<evidence type="ECO:0000259" key="11">
    <source>
        <dbReference type="Pfam" id="PF02749"/>
    </source>
</evidence>
<protein>
    <recommendedName>
        <fullName evidence="4">nicotinate-nucleotide diphosphorylase (carboxylating)</fullName>
        <ecNumber evidence="4">2.4.2.19</ecNumber>
    </recommendedName>
    <alternativeName>
        <fullName evidence="8">Quinolinate phosphoribosyltransferase [decarboxylating]</fullName>
    </alternativeName>
</protein>
<dbReference type="PANTHER" id="PTHR32179:SF3">
    <property type="entry name" value="NICOTINATE-NUCLEOTIDE PYROPHOSPHORYLASE [CARBOXYLATING]"/>
    <property type="match status" value="1"/>
</dbReference>
<reference evidence="12 13" key="1">
    <citation type="submission" date="2024-02" db="EMBL/GenBank/DDBJ databases">
        <title>A novel Gemmatimonadota bacterium.</title>
        <authorList>
            <person name="Du Z.-J."/>
            <person name="Ye Y.-Q."/>
        </authorList>
    </citation>
    <scope>NUCLEOTIDE SEQUENCE [LARGE SCALE GENOMIC DNA]</scope>
    <source>
        <strain evidence="12 13">DH-20</strain>
    </source>
</reference>
<dbReference type="NCBIfam" id="TIGR00078">
    <property type="entry name" value="nadC"/>
    <property type="match status" value="1"/>
</dbReference>
<accession>A0ABU9E931</accession>
<evidence type="ECO:0000256" key="2">
    <source>
        <dbReference type="ARBA" id="ARBA00004893"/>
    </source>
</evidence>
<feature type="domain" description="Quinolinate phosphoribosyl transferase C-terminal" evidence="10">
    <location>
        <begin position="109"/>
        <end position="278"/>
    </location>
</feature>
<dbReference type="CDD" id="cd01572">
    <property type="entry name" value="QPRTase"/>
    <property type="match status" value="1"/>
</dbReference>
<dbReference type="Proteomes" id="UP001484239">
    <property type="component" value="Unassembled WGS sequence"/>
</dbReference>
<evidence type="ECO:0000313" key="13">
    <source>
        <dbReference type="Proteomes" id="UP001484239"/>
    </source>
</evidence>
<dbReference type="SUPFAM" id="SSF54675">
    <property type="entry name" value="Nicotinate/Quinolinate PRTase N-terminal domain-like"/>
    <property type="match status" value="1"/>
</dbReference>
<comment type="similarity">
    <text evidence="3 9">Belongs to the NadC/ModD family.</text>
</comment>
<dbReference type="InterPro" id="IPR002638">
    <property type="entry name" value="Quinolinate_PRibosylTrfase_C"/>
</dbReference>
<organism evidence="12 13">
    <name type="scientific">Gaopeijia maritima</name>
    <dbReference type="NCBI Taxonomy" id="3119007"/>
    <lineage>
        <taxon>Bacteria</taxon>
        <taxon>Pseudomonadati</taxon>
        <taxon>Gemmatimonadota</taxon>
        <taxon>Longimicrobiia</taxon>
        <taxon>Gaopeijiales</taxon>
        <taxon>Gaopeijiaceae</taxon>
        <taxon>Gaopeijia</taxon>
    </lineage>
</organism>
<sequence>MLPFDLDALVARALAEDVGSGDVTTRWTVPPGMAGVAEIRAKAPVVVAGLGPARRVFEAVDPGLDLEIEVADGAARAPGERVLTVRGSLASILTAERTALNFLGRLSGVATLTRRFVEAVGGTSARVIDTRKTTPGWRELEKAAVRAGGGTNHRMGLHDMVLVKENHIAAAGGVREAIAGVRANNTRGLEVEIEVRSLDELEVALDLGVERVLLDNMSPDLLREAVQRARARSASPPLLEASGNVDLDTIADVAASGVDLISVGALTHSAPVADLSLRVVEGGGVGSPSA</sequence>
<dbReference type="PIRSF" id="PIRSF006250">
    <property type="entry name" value="NadC_ModD"/>
    <property type="match status" value="1"/>
</dbReference>
<dbReference type="InterPro" id="IPR036068">
    <property type="entry name" value="Nicotinate_pribotase-like_C"/>
</dbReference>
<dbReference type="InterPro" id="IPR022412">
    <property type="entry name" value="Quinolinate_PRibosylTrfase_N"/>
</dbReference>
<keyword evidence="7 9" id="KW-0808">Transferase</keyword>
<dbReference type="Gene3D" id="3.20.20.70">
    <property type="entry name" value="Aldolase class I"/>
    <property type="match status" value="1"/>
</dbReference>
<evidence type="ECO:0000256" key="3">
    <source>
        <dbReference type="ARBA" id="ARBA00009400"/>
    </source>
</evidence>
<dbReference type="InterPro" id="IPR013785">
    <property type="entry name" value="Aldolase_TIM"/>
</dbReference>
<gene>
    <name evidence="12" type="primary">nadC</name>
    <name evidence="12" type="ORF">WI372_05585</name>
</gene>
<dbReference type="PANTHER" id="PTHR32179">
    <property type="entry name" value="NICOTINATE-NUCLEOTIDE PYROPHOSPHORYLASE [CARBOXYLATING]"/>
    <property type="match status" value="1"/>
</dbReference>
<name>A0ABU9E931_9BACT</name>
<keyword evidence="5" id="KW-0662">Pyridine nucleotide biosynthesis</keyword>
<evidence type="ECO:0000256" key="7">
    <source>
        <dbReference type="ARBA" id="ARBA00022679"/>
    </source>
</evidence>
<comment type="function">
    <text evidence="1">Involved in the catabolism of quinolinic acid (QA).</text>
</comment>
<dbReference type="InterPro" id="IPR004393">
    <property type="entry name" value="NadC"/>
</dbReference>
<comment type="caution">
    <text evidence="12">The sequence shown here is derived from an EMBL/GenBank/DDBJ whole genome shotgun (WGS) entry which is preliminary data.</text>
</comment>
<dbReference type="InterPro" id="IPR027277">
    <property type="entry name" value="NadC/ModD"/>
</dbReference>
<keyword evidence="6 9" id="KW-0328">Glycosyltransferase</keyword>
<evidence type="ECO:0000313" key="12">
    <source>
        <dbReference type="EMBL" id="MEK9500440.1"/>
    </source>
</evidence>
<evidence type="ECO:0000256" key="9">
    <source>
        <dbReference type="PIRNR" id="PIRNR006250"/>
    </source>
</evidence>
<evidence type="ECO:0000256" key="8">
    <source>
        <dbReference type="ARBA" id="ARBA00033102"/>
    </source>
</evidence>
<evidence type="ECO:0000256" key="4">
    <source>
        <dbReference type="ARBA" id="ARBA00011944"/>
    </source>
</evidence>
<dbReference type="GO" id="GO:0004514">
    <property type="term" value="F:nicotinate-nucleotide diphosphorylase (carboxylating) activity"/>
    <property type="evidence" value="ECO:0007669"/>
    <property type="project" value="UniProtKB-EC"/>
</dbReference>
<dbReference type="SUPFAM" id="SSF51690">
    <property type="entry name" value="Nicotinate/Quinolinate PRTase C-terminal domain-like"/>
    <property type="match status" value="1"/>
</dbReference>
<dbReference type="RefSeq" id="WP_405274901.1">
    <property type="nucleotide sequence ID" value="NZ_CP144380.1"/>
</dbReference>
<dbReference type="Gene3D" id="3.90.1170.20">
    <property type="entry name" value="Quinolinate phosphoribosyl transferase, N-terminal domain"/>
    <property type="match status" value="1"/>
</dbReference>
<evidence type="ECO:0000256" key="5">
    <source>
        <dbReference type="ARBA" id="ARBA00022642"/>
    </source>
</evidence>
<feature type="domain" description="Quinolinate phosphoribosyl transferase N-terminal" evidence="11">
    <location>
        <begin position="22"/>
        <end position="107"/>
    </location>
</feature>
<dbReference type="EMBL" id="JBBHLI010000002">
    <property type="protein sequence ID" value="MEK9500440.1"/>
    <property type="molecule type" value="Genomic_DNA"/>
</dbReference>
<dbReference type="InterPro" id="IPR037128">
    <property type="entry name" value="Quinolinate_PRibosylTase_N_sf"/>
</dbReference>
<dbReference type="Pfam" id="PF02749">
    <property type="entry name" value="QRPTase_N"/>
    <property type="match status" value="1"/>
</dbReference>
<comment type="pathway">
    <text evidence="2">Cofactor biosynthesis; NAD(+) biosynthesis; nicotinate D-ribonucleotide from quinolinate: step 1/1.</text>
</comment>
<evidence type="ECO:0000256" key="6">
    <source>
        <dbReference type="ARBA" id="ARBA00022676"/>
    </source>
</evidence>
<evidence type="ECO:0000259" key="10">
    <source>
        <dbReference type="Pfam" id="PF01729"/>
    </source>
</evidence>
<keyword evidence="13" id="KW-1185">Reference proteome</keyword>
<evidence type="ECO:0000256" key="1">
    <source>
        <dbReference type="ARBA" id="ARBA00003237"/>
    </source>
</evidence>
<proteinExistence type="inferred from homology"/>
<dbReference type="Pfam" id="PF01729">
    <property type="entry name" value="QRPTase_C"/>
    <property type="match status" value="1"/>
</dbReference>
<dbReference type="EC" id="2.4.2.19" evidence="4"/>